<proteinExistence type="predicted"/>
<sequence>MVAMGGGPEAPLRQGETRRHLLLCVLPWPEKDAEKSIAAIKDEFPNLDVHYIPEPFFEKHEDRGKVAVPEELQKHADFIATLSWLPETTSKVPNLKFIQCFSAGINLLAEHPVYKDSDIPFTTASGVHGPQIAEWVVMTDLIHSHRYLTLYEAQKQKEWQQAKGMDIEDRVGKRVGILGYGSIGRQGKSRSFLYTSSGFVYSSKDLARVAKAMGMDVIAYTASPRPTPESRRDDGFIVPGTGDPDGVFPSAWYSGTDKESLHDFLRQGIDLLVLAVPLT</sequence>
<evidence type="ECO:0000256" key="2">
    <source>
        <dbReference type="ARBA" id="ARBA00023027"/>
    </source>
</evidence>
<dbReference type="InterPro" id="IPR036291">
    <property type="entry name" value="NAD(P)-bd_dom_sf"/>
</dbReference>
<dbReference type="OrthoDB" id="298012at2759"/>
<evidence type="ECO:0000256" key="1">
    <source>
        <dbReference type="ARBA" id="ARBA00023002"/>
    </source>
</evidence>
<reference evidence="3" key="1">
    <citation type="journal article" date="2020" name="Stud. Mycol.">
        <title>101 Dothideomycetes genomes: a test case for predicting lifestyles and emergence of pathogens.</title>
        <authorList>
            <person name="Haridas S."/>
            <person name="Albert R."/>
            <person name="Binder M."/>
            <person name="Bloem J."/>
            <person name="Labutti K."/>
            <person name="Salamov A."/>
            <person name="Andreopoulos B."/>
            <person name="Baker S."/>
            <person name="Barry K."/>
            <person name="Bills G."/>
            <person name="Bluhm B."/>
            <person name="Cannon C."/>
            <person name="Castanera R."/>
            <person name="Culley D."/>
            <person name="Daum C."/>
            <person name="Ezra D."/>
            <person name="Gonzalez J."/>
            <person name="Henrissat B."/>
            <person name="Kuo A."/>
            <person name="Liang C."/>
            <person name="Lipzen A."/>
            <person name="Lutzoni F."/>
            <person name="Magnuson J."/>
            <person name="Mondo S."/>
            <person name="Nolan M."/>
            <person name="Ohm R."/>
            <person name="Pangilinan J."/>
            <person name="Park H.-J."/>
            <person name="Ramirez L."/>
            <person name="Alfaro M."/>
            <person name="Sun H."/>
            <person name="Tritt A."/>
            <person name="Yoshinaga Y."/>
            <person name="Zwiers L.-H."/>
            <person name="Turgeon B."/>
            <person name="Goodwin S."/>
            <person name="Spatafora J."/>
            <person name="Crous P."/>
            <person name="Grigoriev I."/>
        </authorList>
    </citation>
    <scope>NUCLEOTIDE SEQUENCE</scope>
    <source>
        <strain evidence="3">CBS 279.74</strain>
    </source>
</reference>
<organism evidence="3 4">
    <name type="scientific">Pleomassaria siparia CBS 279.74</name>
    <dbReference type="NCBI Taxonomy" id="1314801"/>
    <lineage>
        <taxon>Eukaryota</taxon>
        <taxon>Fungi</taxon>
        <taxon>Dikarya</taxon>
        <taxon>Ascomycota</taxon>
        <taxon>Pezizomycotina</taxon>
        <taxon>Dothideomycetes</taxon>
        <taxon>Pleosporomycetidae</taxon>
        <taxon>Pleosporales</taxon>
        <taxon>Pleomassariaceae</taxon>
        <taxon>Pleomassaria</taxon>
    </lineage>
</organism>
<dbReference type="AlphaFoldDB" id="A0A6G1K5M4"/>
<dbReference type="EMBL" id="MU005773">
    <property type="protein sequence ID" value="KAF2707762.1"/>
    <property type="molecule type" value="Genomic_DNA"/>
</dbReference>
<dbReference type="PANTHER" id="PTHR43333:SF1">
    <property type="entry name" value="D-ISOMER SPECIFIC 2-HYDROXYACID DEHYDROGENASE NAD-BINDING DOMAIN-CONTAINING PROTEIN"/>
    <property type="match status" value="1"/>
</dbReference>
<dbReference type="PANTHER" id="PTHR43333">
    <property type="entry name" value="2-HACID_DH_C DOMAIN-CONTAINING PROTEIN"/>
    <property type="match status" value="1"/>
</dbReference>
<keyword evidence="4" id="KW-1185">Reference proteome</keyword>
<evidence type="ECO:0008006" key="5">
    <source>
        <dbReference type="Google" id="ProtNLM"/>
    </source>
</evidence>
<keyword evidence="1" id="KW-0560">Oxidoreductase</keyword>
<dbReference type="GO" id="GO:0016491">
    <property type="term" value="F:oxidoreductase activity"/>
    <property type="evidence" value="ECO:0007669"/>
    <property type="project" value="UniProtKB-KW"/>
</dbReference>
<dbReference type="SUPFAM" id="SSF51735">
    <property type="entry name" value="NAD(P)-binding Rossmann-fold domains"/>
    <property type="match status" value="1"/>
</dbReference>
<name>A0A6G1K5M4_9PLEO</name>
<evidence type="ECO:0000313" key="3">
    <source>
        <dbReference type="EMBL" id="KAF2707762.1"/>
    </source>
</evidence>
<gene>
    <name evidence="3" type="ORF">K504DRAFT_503986</name>
</gene>
<dbReference type="SUPFAM" id="SSF52283">
    <property type="entry name" value="Formate/glycerate dehydrogenase catalytic domain-like"/>
    <property type="match status" value="1"/>
</dbReference>
<protein>
    <recommendedName>
        <fullName evidence="5">D-isomer specific 2-hydroxyacid dehydrogenase NAD-binding domain-containing protein</fullName>
    </recommendedName>
</protein>
<accession>A0A6G1K5M4</accession>
<dbReference type="Gene3D" id="3.40.50.720">
    <property type="entry name" value="NAD(P)-binding Rossmann-like Domain"/>
    <property type="match status" value="2"/>
</dbReference>
<dbReference type="Proteomes" id="UP000799428">
    <property type="component" value="Unassembled WGS sequence"/>
</dbReference>
<keyword evidence="2" id="KW-0520">NAD</keyword>
<evidence type="ECO:0000313" key="4">
    <source>
        <dbReference type="Proteomes" id="UP000799428"/>
    </source>
</evidence>